<dbReference type="EMBL" id="JADJMH010000014">
    <property type="protein sequence ID" value="MBK7675819.1"/>
    <property type="molecule type" value="Genomic_DNA"/>
</dbReference>
<dbReference type="InterPro" id="IPR030678">
    <property type="entry name" value="Peptide/Ni-bd"/>
</dbReference>
<protein>
    <submittedName>
        <fullName evidence="4">ABC transporter substrate-binding protein</fullName>
    </submittedName>
</protein>
<dbReference type="GO" id="GO:0043190">
    <property type="term" value="C:ATP-binding cassette (ABC) transporter complex"/>
    <property type="evidence" value="ECO:0007669"/>
    <property type="project" value="InterPro"/>
</dbReference>
<dbReference type="GO" id="GO:0015833">
    <property type="term" value="P:peptide transport"/>
    <property type="evidence" value="ECO:0007669"/>
    <property type="project" value="TreeGrafter"/>
</dbReference>
<dbReference type="Gene3D" id="3.10.105.10">
    <property type="entry name" value="Dipeptide-binding Protein, Domain 3"/>
    <property type="match status" value="1"/>
</dbReference>
<feature type="transmembrane region" description="Helical" evidence="1">
    <location>
        <begin position="689"/>
        <end position="711"/>
    </location>
</feature>
<reference evidence="4 5" key="1">
    <citation type="submission" date="2020-10" db="EMBL/GenBank/DDBJ databases">
        <title>Connecting structure to function with the recovery of over 1000 high-quality activated sludge metagenome-assembled genomes encoding full-length rRNA genes using long-read sequencing.</title>
        <authorList>
            <person name="Singleton C.M."/>
            <person name="Petriglieri F."/>
            <person name="Kristensen J.M."/>
            <person name="Kirkegaard R.H."/>
            <person name="Michaelsen T.Y."/>
            <person name="Andersen M.H."/>
            <person name="Karst S.M."/>
            <person name="Dueholm M.S."/>
            <person name="Nielsen P.H."/>
            <person name="Albertsen M."/>
        </authorList>
    </citation>
    <scope>NUCLEOTIDE SEQUENCE [LARGE SCALE GENOMIC DNA]</scope>
    <source>
        <strain evidence="4">EsbW_18-Q3-R4-48_BATAC.285</strain>
    </source>
</reference>
<dbReference type="SUPFAM" id="SSF53850">
    <property type="entry name" value="Periplasmic binding protein-like II"/>
    <property type="match status" value="1"/>
</dbReference>
<dbReference type="InterPro" id="IPR000914">
    <property type="entry name" value="SBP_5_dom"/>
</dbReference>
<dbReference type="PIRSF" id="PIRSF002741">
    <property type="entry name" value="MppA"/>
    <property type="match status" value="1"/>
</dbReference>
<dbReference type="Proteomes" id="UP000697998">
    <property type="component" value="Unassembled WGS sequence"/>
</dbReference>
<evidence type="ECO:0000313" key="4">
    <source>
        <dbReference type="EMBL" id="MBK7675819.1"/>
    </source>
</evidence>
<dbReference type="CDD" id="cd08505">
    <property type="entry name" value="PBP2_NikA_DppA_OppA_like_18"/>
    <property type="match status" value="1"/>
</dbReference>
<feature type="chain" id="PRO_5036851490" evidence="2">
    <location>
        <begin position="23"/>
        <end position="720"/>
    </location>
</feature>
<proteinExistence type="predicted"/>
<name>A0A935UHK0_9PROT</name>
<dbReference type="InterPro" id="IPR039424">
    <property type="entry name" value="SBP_5"/>
</dbReference>
<keyword evidence="1" id="KW-1133">Transmembrane helix</keyword>
<sequence length="720" mass="81556">MSVFRFAFVVLLLLLTACGSEHNDPYPRAERGRNILYSAFTDRPKHLDPVQSYSEDEITFTAQIYEPPLQYHYLKRPYTLIPLTSDAVPVPRYYDDRGHELPADAPLAAIAHSVYEIRIRPGIRYQPHPAFAVDAAGQPLYRDLDREQLRGIEKITDFRQTGTRELIADDYIYQIKRLAHPRLHSPIFSMMAERIVGLRELGAALQEEAKALPAGAWLDLDRLPLAGVSRVDRYTYRIRLRGKYPQFVYWLAMPFFAPVPREVDRFYQQPGMAAKNLTLDWYPVGTGPFMLTQNDPNSRMILDRNPNFHGETYPCHGEPEDGAAGLLADCGKPLPFIEQAIYSREKESIPYWNKFLQGYYDASGISSDSFDQAVRLGVGGDVQLTDEMRDKGIRLLTSVRASIFYMGFNMLDPVVGGLAEQPTKLRQALSIAIDQEEFISIFMNGRGIAATSPLPPGIVGYLEGKEGSNPVVYDWVDGRPQRKPVAEAKKLLAEAGWPNGRHATSGEPLVLNLDTTTGGMGEKSRLDWLTRQFAKLDIQLVVRSTDFNRFQEKVRKGAVQLYYLGWNADYPDPENFLFLLAGSEGKVAKAGENASNYANPQFDRLFEQMKNMESDGPRAGERLAIIRQAIALLQHDAPWIYGFHPKSYTLGHVWLHNRKPTDVGNNILKYQRVDVAQRERLREEWNRPVLWPLAAAIVALGVVILPAAIAYRRRERSTAR</sequence>
<gene>
    <name evidence="4" type="ORF">IPJ27_14280</name>
</gene>
<dbReference type="GO" id="GO:1904680">
    <property type="term" value="F:peptide transmembrane transporter activity"/>
    <property type="evidence" value="ECO:0007669"/>
    <property type="project" value="TreeGrafter"/>
</dbReference>
<evidence type="ECO:0000256" key="1">
    <source>
        <dbReference type="SAM" id="Phobius"/>
    </source>
</evidence>
<keyword evidence="2" id="KW-0732">Signal</keyword>
<feature type="signal peptide" evidence="2">
    <location>
        <begin position="1"/>
        <end position="22"/>
    </location>
</feature>
<comment type="caution">
    <text evidence="4">The sequence shown here is derived from an EMBL/GenBank/DDBJ whole genome shotgun (WGS) entry which is preliminary data.</text>
</comment>
<dbReference type="GO" id="GO:0030288">
    <property type="term" value="C:outer membrane-bounded periplasmic space"/>
    <property type="evidence" value="ECO:0007669"/>
    <property type="project" value="UniProtKB-ARBA"/>
</dbReference>
<evidence type="ECO:0000256" key="2">
    <source>
        <dbReference type="SAM" id="SignalP"/>
    </source>
</evidence>
<organism evidence="4 5">
    <name type="scientific">Candidatus Accumulibacter proximus</name>
    <dbReference type="NCBI Taxonomy" id="2954385"/>
    <lineage>
        <taxon>Bacteria</taxon>
        <taxon>Pseudomonadati</taxon>
        <taxon>Pseudomonadota</taxon>
        <taxon>Betaproteobacteria</taxon>
        <taxon>Candidatus Accumulibacter</taxon>
    </lineage>
</organism>
<dbReference type="Gene3D" id="3.40.190.10">
    <property type="entry name" value="Periplasmic binding protein-like II"/>
    <property type="match status" value="1"/>
</dbReference>
<evidence type="ECO:0000259" key="3">
    <source>
        <dbReference type="Pfam" id="PF00496"/>
    </source>
</evidence>
<feature type="domain" description="Solute-binding protein family 5" evidence="3">
    <location>
        <begin position="165"/>
        <end position="585"/>
    </location>
</feature>
<dbReference type="Pfam" id="PF00496">
    <property type="entry name" value="SBP_bac_5"/>
    <property type="match status" value="1"/>
</dbReference>
<evidence type="ECO:0000313" key="5">
    <source>
        <dbReference type="Proteomes" id="UP000697998"/>
    </source>
</evidence>
<keyword evidence="1" id="KW-0812">Transmembrane</keyword>
<dbReference type="AlphaFoldDB" id="A0A935UHK0"/>
<keyword evidence="1" id="KW-0472">Membrane</keyword>
<dbReference type="PANTHER" id="PTHR30290">
    <property type="entry name" value="PERIPLASMIC BINDING COMPONENT OF ABC TRANSPORTER"/>
    <property type="match status" value="1"/>
</dbReference>
<dbReference type="PROSITE" id="PS51257">
    <property type="entry name" value="PROKAR_LIPOPROTEIN"/>
    <property type="match status" value="1"/>
</dbReference>
<accession>A0A935UHK0</accession>